<protein>
    <recommendedName>
        <fullName evidence="5">Secreted protein</fullName>
    </recommendedName>
</protein>
<evidence type="ECO:0000313" key="4">
    <source>
        <dbReference type="Proteomes" id="UP000198280"/>
    </source>
</evidence>
<feature type="compositionally biased region" description="Polar residues" evidence="1">
    <location>
        <begin position="94"/>
        <end position="103"/>
    </location>
</feature>
<accession>A0A239GGS3</accession>
<sequence>MRGRHRGTCPTFLVALLAAFCFTVAGSPAHAHDGLHTHVHPANAEERPHPVAPHHPGEDCSPDTSELPGSRTGPREHGPGPTQTGAAETATGQVPASRNTSGSDPAPDARIATAESSVLCLWRI</sequence>
<feature type="region of interest" description="Disordered" evidence="1">
    <location>
        <begin position="30"/>
        <end position="111"/>
    </location>
</feature>
<dbReference type="Proteomes" id="UP000198280">
    <property type="component" value="Unassembled WGS sequence"/>
</dbReference>
<name>A0A239GGS3_9ACTN</name>
<dbReference type="EMBL" id="FZOF01000007">
    <property type="protein sequence ID" value="SNS67952.1"/>
    <property type="molecule type" value="Genomic_DNA"/>
</dbReference>
<gene>
    <name evidence="3" type="ORF">SAMN05216252_107382</name>
</gene>
<keyword evidence="2" id="KW-0732">Signal</keyword>
<evidence type="ECO:0008006" key="5">
    <source>
        <dbReference type="Google" id="ProtNLM"/>
    </source>
</evidence>
<dbReference type="RefSeq" id="WP_089224794.1">
    <property type="nucleotide sequence ID" value="NZ_FZOF01000007.1"/>
</dbReference>
<evidence type="ECO:0000313" key="3">
    <source>
        <dbReference type="EMBL" id="SNS67952.1"/>
    </source>
</evidence>
<organism evidence="3 4">
    <name type="scientific">Actinacidiphila glaucinigra</name>
    <dbReference type="NCBI Taxonomy" id="235986"/>
    <lineage>
        <taxon>Bacteria</taxon>
        <taxon>Bacillati</taxon>
        <taxon>Actinomycetota</taxon>
        <taxon>Actinomycetes</taxon>
        <taxon>Kitasatosporales</taxon>
        <taxon>Streptomycetaceae</taxon>
        <taxon>Actinacidiphila</taxon>
    </lineage>
</organism>
<evidence type="ECO:0000256" key="2">
    <source>
        <dbReference type="SAM" id="SignalP"/>
    </source>
</evidence>
<proteinExistence type="predicted"/>
<reference evidence="3 4" key="1">
    <citation type="submission" date="2017-06" db="EMBL/GenBank/DDBJ databases">
        <authorList>
            <person name="Kim H.J."/>
            <person name="Triplett B.A."/>
        </authorList>
    </citation>
    <scope>NUCLEOTIDE SEQUENCE [LARGE SCALE GENOMIC DNA]</scope>
    <source>
        <strain evidence="3 4">CGMCC 4.1858</strain>
    </source>
</reference>
<evidence type="ECO:0000256" key="1">
    <source>
        <dbReference type="SAM" id="MobiDB-lite"/>
    </source>
</evidence>
<keyword evidence="4" id="KW-1185">Reference proteome</keyword>
<feature type="compositionally biased region" description="Low complexity" evidence="1">
    <location>
        <begin position="79"/>
        <end position="93"/>
    </location>
</feature>
<feature type="chain" id="PRO_5012105066" description="Secreted protein" evidence="2">
    <location>
        <begin position="32"/>
        <end position="124"/>
    </location>
</feature>
<dbReference type="AlphaFoldDB" id="A0A239GGS3"/>
<feature type="signal peptide" evidence="2">
    <location>
        <begin position="1"/>
        <end position="31"/>
    </location>
</feature>